<feature type="chain" id="PRO_5032921602" evidence="1">
    <location>
        <begin position="20"/>
        <end position="76"/>
    </location>
</feature>
<protein>
    <submittedName>
        <fullName evidence="2">(Mediterranean fruit fly) hypothetical protein</fullName>
    </submittedName>
</protein>
<name>A0A811UP02_CERCA</name>
<keyword evidence="3" id="KW-1185">Reference proteome</keyword>
<evidence type="ECO:0000256" key="1">
    <source>
        <dbReference type="SAM" id="SignalP"/>
    </source>
</evidence>
<organism evidence="2 3">
    <name type="scientific">Ceratitis capitata</name>
    <name type="common">Mediterranean fruit fly</name>
    <name type="synonym">Tephritis capitata</name>
    <dbReference type="NCBI Taxonomy" id="7213"/>
    <lineage>
        <taxon>Eukaryota</taxon>
        <taxon>Metazoa</taxon>
        <taxon>Ecdysozoa</taxon>
        <taxon>Arthropoda</taxon>
        <taxon>Hexapoda</taxon>
        <taxon>Insecta</taxon>
        <taxon>Pterygota</taxon>
        <taxon>Neoptera</taxon>
        <taxon>Endopterygota</taxon>
        <taxon>Diptera</taxon>
        <taxon>Brachycera</taxon>
        <taxon>Muscomorpha</taxon>
        <taxon>Tephritoidea</taxon>
        <taxon>Tephritidae</taxon>
        <taxon>Ceratitis</taxon>
        <taxon>Ceratitis</taxon>
    </lineage>
</organism>
<gene>
    <name evidence="2" type="ORF">CCAP1982_LOCUS7337</name>
</gene>
<reference evidence="2" key="1">
    <citation type="submission" date="2020-11" db="EMBL/GenBank/DDBJ databases">
        <authorList>
            <person name="Whitehead M."/>
        </authorList>
    </citation>
    <scope>NUCLEOTIDE SEQUENCE</scope>
    <source>
        <strain evidence="2">EGII</strain>
    </source>
</reference>
<dbReference type="EMBL" id="CAJHJT010000012">
    <property type="protein sequence ID" value="CAD6998783.1"/>
    <property type="molecule type" value="Genomic_DNA"/>
</dbReference>
<accession>A0A811UP02</accession>
<feature type="signal peptide" evidence="1">
    <location>
        <begin position="1"/>
        <end position="19"/>
    </location>
</feature>
<sequence>MKLFIGLLLASVALGAVFGLPGIQLYFCVERGLYQVAAKERLASCVLDAFLECSRMLCFELWEILGSAAKPKLLRH</sequence>
<dbReference type="AlphaFoldDB" id="A0A811UP02"/>
<dbReference type="Proteomes" id="UP000606786">
    <property type="component" value="Unassembled WGS sequence"/>
</dbReference>
<evidence type="ECO:0000313" key="2">
    <source>
        <dbReference type="EMBL" id="CAD6998783.1"/>
    </source>
</evidence>
<evidence type="ECO:0000313" key="3">
    <source>
        <dbReference type="Proteomes" id="UP000606786"/>
    </source>
</evidence>
<keyword evidence="1" id="KW-0732">Signal</keyword>
<comment type="caution">
    <text evidence="2">The sequence shown here is derived from an EMBL/GenBank/DDBJ whole genome shotgun (WGS) entry which is preliminary data.</text>
</comment>
<proteinExistence type="predicted"/>